<evidence type="ECO:0000313" key="2">
    <source>
        <dbReference type="Proteomes" id="UP000024635"/>
    </source>
</evidence>
<protein>
    <submittedName>
        <fullName evidence="1">Uncharacterized protein</fullName>
    </submittedName>
</protein>
<proteinExistence type="predicted"/>
<dbReference type="AlphaFoldDB" id="A0A016TBB4"/>
<name>A0A016TBB4_9BILA</name>
<keyword evidence="2" id="KW-1185">Reference proteome</keyword>
<accession>A0A016TBB4</accession>
<organism evidence="1 2">
    <name type="scientific">Ancylostoma ceylanicum</name>
    <dbReference type="NCBI Taxonomy" id="53326"/>
    <lineage>
        <taxon>Eukaryota</taxon>
        <taxon>Metazoa</taxon>
        <taxon>Ecdysozoa</taxon>
        <taxon>Nematoda</taxon>
        <taxon>Chromadorea</taxon>
        <taxon>Rhabditida</taxon>
        <taxon>Rhabditina</taxon>
        <taxon>Rhabditomorpha</taxon>
        <taxon>Strongyloidea</taxon>
        <taxon>Ancylostomatidae</taxon>
        <taxon>Ancylostomatinae</taxon>
        <taxon>Ancylostoma</taxon>
    </lineage>
</organism>
<gene>
    <name evidence="1" type="primary">Acey_s0119.g879</name>
    <name evidence="1" type="ORF">Y032_0119g879</name>
</gene>
<evidence type="ECO:0000313" key="1">
    <source>
        <dbReference type="EMBL" id="EYB99970.1"/>
    </source>
</evidence>
<dbReference type="EMBL" id="JARK01001455">
    <property type="protein sequence ID" value="EYB99970.1"/>
    <property type="molecule type" value="Genomic_DNA"/>
</dbReference>
<sequence length="81" mass="9372">MNKYLHSLIQNYGDSQEDSYLTLESKLKISFSIRYFSLSNEHNLLSHLTNPPNTGEKRREEFELATSYGSEVPSNQIIPCF</sequence>
<dbReference type="Proteomes" id="UP000024635">
    <property type="component" value="Unassembled WGS sequence"/>
</dbReference>
<comment type="caution">
    <text evidence="1">The sequence shown here is derived from an EMBL/GenBank/DDBJ whole genome shotgun (WGS) entry which is preliminary data.</text>
</comment>
<reference evidence="2" key="1">
    <citation type="journal article" date="2015" name="Nat. Genet.">
        <title>The genome and transcriptome of the zoonotic hookworm Ancylostoma ceylanicum identify infection-specific gene families.</title>
        <authorList>
            <person name="Schwarz E.M."/>
            <person name="Hu Y."/>
            <person name="Antoshechkin I."/>
            <person name="Miller M.M."/>
            <person name="Sternberg P.W."/>
            <person name="Aroian R.V."/>
        </authorList>
    </citation>
    <scope>NUCLEOTIDE SEQUENCE</scope>
    <source>
        <strain evidence="2">HY135</strain>
    </source>
</reference>